<dbReference type="Gene3D" id="3.40.50.300">
    <property type="entry name" value="P-loop containing nucleotide triphosphate hydrolases"/>
    <property type="match status" value="1"/>
</dbReference>
<dbReference type="InterPro" id="IPR050153">
    <property type="entry name" value="Metal_Ion_Import_ABC"/>
</dbReference>
<keyword evidence="4 6" id="KW-0067">ATP-binding</keyword>
<dbReference type="RefSeq" id="WP_187529736.1">
    <property type="nucleotide sequence ID" value="NZ_CP060724.1"/>
</dbReference>
<keyword evidence="3" id="KW-0547">Nucleotide-binding</keyword>
<dbReference type="SMART" id="SM00382">
    <property type="entry name" value="AAA"/>
    <property type="match status" value="1"/>
</dbReference>
<dbReference type="InterPro" id="IPR003439">
    <property type="entry name" value="ABC_transporter-like_ATP-bd"/>
</dbReference>
<dbReference type="SUPFAM" id="SSF52540">
    <property type="entry name" value="P-loop containing nucleoside triphosphate hydrolases"/>
    <property type="match status" value="1"/>
</dbReference>
<dbReference type="KEGG" id="wdi:H9L19_03350"/>
<dbReference type="GO" id="GO:0016887">
    <property type="term" value="F:ATP hydrolysis activity"/>
    <property type="evidence" value="ECO:0007669"/>
    <property type="project" value="InterPro"/>
</dbReference>
<dbReference type="GO" id="GO:0005524">
    <property type="term" value="F:ATP binding"/>
    <property type="evidence" value="ECO:0007669"/>
    <property type="project" value="UniProtKB-KW"/>
</dbReference>
<keyword evidence="2" id="KW-0813">Transport</keyword>
<evidence type="ECO:0000256" key="3">
    <source>
        <dbReference type="ARBA" id="ARBA00022741"/>
    </source>
</evidence>
<dbReference type="PANTHER" id="PTHR42734">
    <property type="entry name" value="METAL TRANSPORT SYSTEM ATP-BINDING PROTEIN TM_0124-RELATED"/>
    <property type="match status" value="1"/>
</dbReference>
<evidence type="ECO:0000313" key="7">
    <source>
        <dbReference type="Proteomes" id="UP000515800"/>
    </source>
</evidence>
<gene>
    <name evidence="6" type="ORF">H9L19_03350</name>
</gene>
<dbReference type="Pfam" id="PF00005">
    <property type="entry name" value="ABC_tran"/>
    <property type="match status" value="1"/>
</dbReference>
<dbReference type="Proteomes" id="UP000515800">
    <property type="component" value="Chromosome"/>
</dbReference>
<keyword evidence="7" id="KW-1185">Reference proteome</keyword>
<proteinExistence type="inferred from homology"/>
<protein>
    <submittedName>
        <fullName evidence="6">ATP-binding cassette domain-containing protein</fullName>
    </submittedName>
</protein>
<dbReference type="PROSITE" id="PS50893">
    <property type="entry name" value="ABC_TRANSPORTER_2"/>
    <property type="match status" value="1"/>
</dbReference>
<dbReference type="InterPro" id="IPR003593">
    <property type="entry name" value="AAA+_ATPase"/>
</dbReference>
<accession>A0A7G9T733</accession>
<evidence type="ECO:0000256" key="2">
    <source>
        <dbReference type="ARBA" id="ARBA00022448"/>
    </source>
</evidence>
<evidence type="ECO:0000256" key="4">
    <source>
        <dbReference type="ARBA" id="ARBA00022840"/>
    </source>
</evidence>
<dbReference type="AlphaFoldDB" id="A0A7G9T733"/>
<evidence type="ECO:0000313" key="6">
    <source>
        <dbReference type="EMBL" id="QNN75908.1"/>
    </source>
</evidence>
<evidence type="ECO:0000256" key="1">
    <source>
        <dbReference type="ARBA" id="ARBA00005417"/>
    </source>
</evidence>
<dbReference type="InterPro" id="IPR027417">
    <property type="entry name" value="P-loop_NTPase"/>
</dbReference>
<evidence type="ECO:0000259" key="5">
    <source>
        <dbReference type="PROSITE" id="PS50893"/>
    </source>
</evidence>
<feature type="domain" description="ABC transporter" evidence="5">
    <location>
        <begin position="4"/>
        <end position="230"/>
    </location>
</feature>
<reference evidence="6 7" key="1">
    <citation type="submission" date="2020-08" db="EMBL/GenBank/DDBJ databases">
        <title>Genome sequence of Weissella diestrammenae KACC 16890T.</title>
        <authorList>
            <person name="Hyun D.-W."/>
            <person name="Bae J.-W."/>
        </authorList>
    </citation>
    <scope>NUCLEOTIDE SEQUENCE [LARGE SCALE GENOMIC DNA]</scope>
    <source>
        <strain evidence="6 7">KACC 16890</strain>
    </source>
</reference>
<dbReference type="PANTHER" id="PTHR42734:SF17">
    <property type="entry name" value="METAL TRANSPORT SYSTEM ATP-BINDING PROTEIN TM_0124-RELATED"/>
    <property type="match status" value="1"/>
</dbReference>
<sequence>MKLLEGHQIGINFDGRWLYQDVNFTLTAHHILALIGENGVGKTTLLRAILGEQAVSAGELTWHSSQAVVAYVPQYRADMQAFPLTIKEYVSLSMDHGIRPWFTSAEKEWLTHIIADTKLTAIANRRIDQASGGERQRAFLAQALVRRPQILILDEATANLDQHAKFELMDVVDHYRQHHELSVIMVSHDTDIVQRYADDYLFLTAGTSEFGTSPDAAISRMKQGQEATQHV</sequence>
<comment type="similarity">
    <text evidence="1">Belongs to the ABC transporter superfamily.</text>
</comment>
<name>A0A7G9T733_9LACO</name>
<organism evidence="6 7">
    <name type="scientific">Weissella diestrammenae</name>
    <dbReference type="NCBI Taxonomy" id="1162633"/>
    <lineage>
        <taxon>Bacteria</taxon>
        <taxon>Bacillati</taxon>
        <taxon>Bacillota</taxon>
        <taxon>Bacilli</taxon>
        <taxon>Lactobacillales</taxon>
        <taxon>Lactobacillaceae</taxon>
        <taxon>Weissella</taxon>
    </lineage>
</organism>
<dbReference type="EMBL" id="CP060724">
    <property type="protein sequence ID" value="QNN75908.1"/>
    <property type="molecule type" value="Genomic_DNA"/>
</dbReference>